<dbReference type="Pfam" id="PF00046">
    <property type="entry name" value="Homeodomain"/>
    <property type="match status" value="1"/>
</dbReference>
<dbReference type="GO" id="GO:0009653">
    <property type="term" value="P:anatomical structure morphogenesis"/>
    <property type="evidence" value="ECO:0007669"/>
    <property type="project" value="UniProtKB-ARBA"/>
</dbReference>
<dbReference type="AlphaFoldDB" id="A0AAW1C8B4"/>
<proteinExistence type="inferred from homology"/>
<dbReference type="Pfam" id="PF10525">
    <property type="entry name" value="Engrail_1_C_sig"/>
    <property type="match status" value="1"/>
</dbReference>
<evidence type="ECO:0000256" key="1">
    <source>
        <dbReference type="ARBA" id="ARBA00004123"/>
    </source>
</evidence>
<dbReference type="InterPro" id="IPR000747">
    <property type="entry name" value="HD_engrailed"/>
</dbReference>
<evidence type="ECO:0000256" key="9">
    <source>
        <dbReference type="SAM" id="MobiDB-lite"/>
    </source>
</evidence>
<accession>A0AAW1C8B4</accession>
<dbReference type="PROSITE" id="PS50071">
    <property type="entry name" value="HOMEOBOX_2"/>
    <property type="match status" value="1"/>
</dbReference>
<dbReference type="SUPFAM" id="SSF46689">
    <property type="entry name" value="Homeodomain-like"/>
    <property type="match status" value="1"/>
</dbReference>
<dbReference type="Proteomes" id="UP001474421">
    <property type="component" value="Unassembled WGS sequence"/>
</dbReference>
<feature type="region of interest" description="Disordered" evidence="9">
    <location>
        <begin position="464"/>
        <end position="518"/>
    </location>
</feature>
<feature type="compositionally biased region" description="Basic residues" evidence="9">
    <location>
        <begin position="96"/>
        <end position="119"/>
    </location>
</feature>
<dbReference type="Gene3D" id="1.10.10.60">
    <property type="entry name" value="Homeodomain-like"/>
    <property type="match status" value="1"/>
</dbReference>
<feature type="region of interest" description="Disordered" evidence="9">
    <location>
        <begin position="1"/>
        <end position="160"/>
    </location>
</feature>
<keyword evidence="5 6" id="KW-0539">Nucleus</keyword>
<reference evidence="11 12" key="1">
    <citation type="journal article" date="2024" name="Proc. Natl. Acad. Sci. U.S.A.">
        <title>The genetic regulatory architecture and epigenomic basis for age-related changes in rattlesnake venom.</title>
        <authorList>
            <person name="Hogan M.P."/>
            <person name="Holding M.L."/>
            <person name="Nystrom G.S."/>
            <person name="Colston T.J."/>
            <person name="Bartlett D.A."/>
            <person name="Mason A.J."/>
            <person name="Ellsworth S.A."/>
            <person name="Rautsaw R.M."/>
            <person name="Lawrence K.C."/>
            <person name="Strickland J.L."/>
            <person name="He B."/>
            <person name="Fraser P."/>
            <person name="Margres M.J."/>
            <person name="Gilbert D.M."/>
            <person name="Gibbs H.L."/>
            <person name="Parkinson C.L."/>
            <person name="Rokyta D.R."/>
        </authorList>
    </citation>
    <scope>NUCLEOTIDE SEQUENCE [LARGE SCALE GENOMIC DNA]</scope>
    <source>
        <strain evidence="11">DRR0105</strain>
    </source>
</reference>
<dbReference type="InterPro" id="IPR019549">
    <property type="entry name" value="Homeobox-engrailed_C-terminal"/>
</dbReference>
<feature type="compositionally biased region" description="Basic and acidic residues" evidence="9">
    <location>
        <begin position="1"/>
        <end position="19"/>
    </location>
</feature>
<keyword evidence="2" id="KW-0217">Developmental protein</keyword>
<evidence type="ECO:0000256" key="3">
    <source>
        <dbReference type="ARBA" id="ARBA00023125"/>
    </source>
</evidence>
<feature type="region of interest" description="Disordered" evidence="9">
    <location>
        <begin position="543"/>
        <end position="591"/>
    </location>
</feature>
<evidence type="ECO:0000313" key="11">
    <source>
        <dbReference type="EMBL" id="KAK9410560.1"/>
    </source>
</evidence>
<dbReference type="EMBL" id="JAOTOJ010000001">
    <property type="protein sequence ID" value="KAK9410560.1"/>
    <property type="molecule type" value="Genomic_DNA"/>
</dbReference>
<dbReference type="GO" id="GO:0000981">
    <property type="term" value="F:DNA-binding transcription factor activity, RNA polymerase II-specific"/>
    <property type="evidence" value="ECO:0007669"/>
    <property type="project" value="InterPro"/>
</dbReference>
<keyword evidence="4 6" id="KW-0371">Homeobox</keyword>
<feature type="compositionally biased region" description="Low complexity" evidence="9">
    <location>
        <begin position="251"/>
        <end position="311"/>
    </location>
</feature>
<sequence>MQTQSTKRENRNPLHHLLDWRGGGARKVGGQEKSRDLRSWRPTMEEQADAKSQRDSAPTPVGGSSGSGSDGESVPVSPGGHPPLSPAAPCLVPLPHHPHHQHHHQHHHHHHGHQHHQHQPHPQPQQQQQQQPAPPPPQQQQQQQQQPRPPPPPPPQQQQHRTTNFFIDNILRPDFGCKKEHLLILTGGPAAVGGGGGGGGGGGSGGGGGGRERDLDRAASSGRENVSSLLGRPLHPASSLLSADSPGNPDSSSTASKASPAAAAAAVGTAKPPSTTTTTATATTTTTTTTTSSSISSTSSTSSSSSSSSSSCSEGSGTNPAKYGEHANPAILLVGSGNGGVGASGDSQQPLVWPAWVYCTRYSDRPSSACQFPSLSTPPTPTPRDDQPVTFLSLFRLGIQIWGRGGAGTCRGTQQARGPCPKVVPLRGSADTPAGTIRVGEVVGNPAASPKRATATLRRKAFGPGLANVSSKGRVNPGKSLRAAVPSSGAPQPAPFRKAIDPVRRRRRDRAAIDTSPRLETGRPLRLVKTGLWVLKMFAPPPGKQKASFAHAGEGRPSSSSGSGGGRRRGYGGGGEEGGSGGFPSSAGCRTSPLQRARRCFSTPALDPPGCDPWPKPALRCPRTPPVFWPVSDPAPLCPSRLSYPVPRLPFRVRACLPSLPPPPPPPSPLPAVGPRTRKLKKKKNEKEDKRPRTAFTAEQLQRLKAEFQANRYITEQRRQTLAQELSLNESQIKIWFQNKRAKIKKATGIKNGLALHLMAQGLYNHSTTTVQDKEESE</sequence>
<evidence type="ECO:0000256" key="2">
    <source>
        <dbReference type="ARBA" id="ARBA00022473"/>
    </source>
</evidence>
<feature type="domain" description="Homeobox" evidence="10">
    <location>
        <begin position="687"/>
        <end position="747"/>
    </location>
</feature>
<dbReference type="GO" id="GO:0005634">
    <property type="term" value="C:nucleus"/>
    <property type="evidence" value="ECO:0007669"/>
    <property type="project" value="UniProtKB-SubCell"/>
</dbReference>
<dbReference type="InterPro" id="IPR050720">
    <property type="entry name" value="Engrailed_Homeobox_TFs"/>
</dbReference>
<dbReference type="FunFam" id="1.10.10.60:FF:000189">
    <property type="entry name" value="Homeobox protein engrailed-like"/>
    <property type="match status" value="1"/>
</dbReference>
<comment type="subcellular location">
    <subcellularLocation>
        <location evidence="1 6 7">Nucleus</location>
    </subcellularLocation>
</comment>
<dbReference type="SMART" id="SM00389">
    <property type="entry name" value="HOX"/>
    <property type="match status" value="1"/>
</dbReference>
<organism evidence="11 12">
    <name type="scientific">Crotalus adamanteus</name>
    <name type="common">Eastern diamondback rattlesnake</name>
    <dbReference type="NCBI Taxonomy" id="8729"/>
    <lineage>
        <taxon>Eukaryota</taxon>
        <taxon>Metazoa</taxon>
        <taxon>Chordata</taxon>
        <taxon>Craniata</taxon>
        <taxon>Vertebrata</taxon>
        <taxon>Euteleostomi</taxon>
        <taxon>Lepidosauria</taxon>
        <taxon>Squamata</taxon>
        <taxon>Bifurcata</taxon>
        <taxon>Unidentata</taxon>
        <taxon>Episquamata</taxon>
        <taxon>Toxicofera</taxon>
        <taxon>Serpentes</taxon>
        <taxon>Colubroidea</taxon>
        <taxon>Viperidae</taxon>
        <taxon>Crotalinae</taxon>
        <taxon>Crotalus</taxon>
    </lineage>
</organism>
<dbReference type="PROSITE" id="PS00033">
    <property type="entry name" value="ENGRAILED"/>
    <property type="match status" value="1"/>
</dbReference>
<evidence type="ECO:0000256" key="4">
    <source>
        <dbReference type="ARBA" id="ARBA00023155"/>
    </source>
</evidence>
<protein>
    <recommendedName>
        <fullName evidence="8">Homeobox protein engrailed-like</fullName>
    </recommendedName>
</protein>
<feature type="region of interest" description="Disordered" evidence="9">
    <location>
        <begin position="191"/>
        <end position="324"/>
    </location>
</feature>
<comment type="similarity">
    <text evidence="8">Belongs to the Engrailed homeobox family.</text>
</comment>
<feature type="compositionally biased region" description="Gly residues" evidence="9">
    <location>
        <begin position="191"/>
        <end position="209"/>
    </location>
</feature>
<dbReference type="SUPFAM" id="SSF81995">
    <property type="entry name" value="beta-sandwich domain of Sec23/24"/>
    <property type="match status" value="1"/>
</dbReference>
<dbReference type="InterPro" id="IPR009057">
    <property type="entry name" value="Homeodomain-like_sf"/>
</dbReference>
<keyword evidence="12" id="KW-1185">Reference proteome</keyword>
<evidence type="ECO:0000313" key="12">
    <source>
        <dbReference type="Proteomes" id="UP001474421"/>
    </source>
</evidence>
<dbReference type="GO" id="GO:0030182">
    <property type="term" value="P:neuron differentiation"/>
    <property type="evidence" value="ECO:0007669"/>
    <property type="project" value="TreeGrafter"/>
</dbReference>
<gene>
    <name evidence="11" type="ORF">NXF25_001735</name>
</gene>
<comment type="caution">
    <text evidence="11">The sequence shown here is derived from an EMBL/GenBank/DDBJ whole genome shotgun (WGS) entry which is preliminary data.</text>
</comment>
<dbReference type="InterPro" id="IPR019737">
    <property type="entry name" value="Homeobox-engrailed_CS"/>
</dbReference>
<feature type="DNA-binding region" description="Homeobox" evidence="6">
    <location>
        <begin position="689"/>
        <end position="748"/>
    </location>
</feature>
<keyword evidence="3 6" id="KW-0238">DNA-binding</keyword>
<feature type="region of interest" description="Disordered" evidence="9">
    <location>
        <begin position="410"/>
        <end position="431"/>
    </location>
</feature>
<dbReference type="GO" id="GO:0000978">
    <property type="term" value="F:RNA polymerase II cis-regulatory region sequence-specific DNA binding"/>
    <property type="evidence" value="ECO:0007669"/>
    <property type="project" value="TreeGrafter"/>
</dbReference>
<evidence type="ECO:0000256" key="8">
    <source>
        <dbReference type="RuleBase" id="RU510713"/>
    </source>
</evidence>
<evidence type="ECO:0000256" key="7">
    <source>
        <dbReference type="RuleBase" id="RU000682"/>
    </source>
</evidence>
<dbReference type="InterPro" id="IPR017970">
    <property type="entry name" value="Homeobox_CS"/>
</dbReference>
<feature type="compositionally biased region" description="Pro residues" evidence="9">
    <location>
        <begin position="659"/>
        <end position="672"/>
    </location>
</feature>
<evidence type="ECO:0000256" key="6">
    <source>
        <dbReference type="PROSITE-ProRule" id="PRU00108"/>
    </source>
</evidence>
<feature type="region of interest" description="Disordered" evidence="9">
    <location>
        <begin position="659"/>
        <end position="693"/>
    </location>
</feature>
<feature type="compositionally biased region" description="Gly residues" evidence="9">
    <location>
        <begin position="571"/>
        <end position="582"/>
    </location>
</feature>
<feature type="compositionally biased region" description="Low complexity" evidence="9">
    <location>
        <begin position="70"/>
        <end position="79"/>
    </location>
</feature>
<evidence type="ECO:0000259" key="10">
    <source>
        <dbReference type="PROSITE" id="PS50071"/>
    </source>
</evidence>
<dbReference type="PRINTS" id="PR00024">
    <property type="entry name" value="HOMEOBOX"/>
</dbReference>
<dbReference type="PROSITE" id="PS00027">
    <property type="entry name" value="HOMEOBOX_1"/>
    <property type="match status" value="1"/>
</dbReference>
<dbReference type="PANTHER" id="PTHR24341">
    <property type="entry name" value="HOMEOBOX PROTEIN ENGRAILED"/>
    <property type="match status" value="1"/>
</dbReference>
<name>A0AAW1C8B4_CROAD</name>
<dbReference type="CDD" id="cd00086">
    <property type="entry name" value="homeodomain"/>
    <property type="match status" value="1"/>
</dbReference>
<feature type="compositionally biased region" description="Pro residues" evidence="9">
    <location>
        <begin position="147"/>
        <end position="156"/>
    </location>
</feature>
<evidence type="ECO:0000256" key="5">
    <source>
        <dbReference type="ARBA" id="ARBA00023242"/>
    </source>
</evidence>
<dbReference type="InterPro" id="IPR020479">
    <property type="entry name" value="HD_metazoa"/>
</dbReference>
<dbReference type="PANTHER" id="PTHR24341:SF4">
    <property type="entry name" value="HOMEOBOX PROTEIN ENGRAILED-1"/>
    <property type="match status" value="1"/>
</dbReference>
<feature type="compositionally biased region" description="Basic and acidic residues" evidence="9">
    <location>
        <begin position="29"/>
        <end position="39"/>
    </location>
</feature>
<dbReference type="InterPro" id="IPR001356">
    <property type="entry name" value="HD"/>
</dbReference>
<dbReference type="PRINTS" id="PR00026">
    <property type="entry name" value="ENGRAILED"/>
</dbReference>